<dbReference type="RefSeq" id="WP_371949938.1">
    <property type="nucleotide sequence ID" value="NZ_JAXCEI010000005.1"/>
</dbReference>
<evidence type="ECO:0000256" key="1">
    <source>
        <dbReference type="SAM" id="Phobius"/>
    </source>
</evidence>
<evidence type="ECO:0000313" key="3">
    <source>
        <dbReference type="Proteomes" id="UP001569963"/>
    </source>
</evidence>
<dbReference type="Proteomes" id="UP001569963">
    <property type="component" value="Unassembled WGS sequence"/>
</dbReference>
<reference evidence="2 3" key="1">
    <citation type="submission" date="2023-11" db="EMBL/GenBank/DDBJ databases">
        <title>Actinomadura monticuli sp. nov., isolated from volcanic ash.</title>
        <authorList>
            <person name="Lee S.D."/>
            <person name="Yang H."/>
            <person name="Kim I.S."/>
        </authorList>
    </citation>
    <scope>NUCLEOTIDE SEQUENCE [LARGE SCALE GENOMIC DNA]</scope>
    <source>
        <strain evidence="2 3">DLS-62</strain>
    </source>
</reference>
<name>A0ABV4QA63_9ACTN</name>
<comment type="caution">
    <text evidence="2">The sequence shown here is derived from an EMBL/GenBank/DDBJ whole genome shotgun (WGS) entry which is preliminary data.</text>
</comment>
<sequence length="50" mass="5161">MDGKPPRDGIRQLVMGLAIVTAVVLTVGGLAVIGAYVFIVIAMSNFGSNK</sequence>
<organism evidence="2 3">
    <name type="scientific">Actinomadura monticuli</name>
    <dbReference type="NCBI Taxonomy" id="3097367"/>
    <lineage>
        <taxon>Bacteria</taxon>
        <taxon>Bacillati</taxon>
        <taxon>Actinomycetota</taxon>
        <taxon>Actinomycetes</taxon>
        <taxon>Streptosporangiales</taxon>
        <taxon>Thermomonosporaceae</taxon>
        <taxon>Actinomadura</taxon>
    </lineage>
</organism>
<keyword evidence="1" id="KW-0812">Transmembrane</keyword>
<dbReference type="EMBL" id="JAXCEI010000005">
    <property type="protein sequence ID" value="MFA1540037.1"/>
    <property type="molecule type" value="Genomic_DNA"/>
</dbReference>
<keyword evidence="1" id="KW-1133">Transmembrane helix</keyword>
<proteinExistence type="predicted"/>
<keyword evidence="1" id="KW-0472">Membrane</keyword>
<feature type="transmembrane region" description="Helical" evidence="1">
    <location>
        <begin position="12"/>
        <end position="43"/>
    </location>
</feature>
<gene>
    <name evidence="2" type="ORF">SM611_13955</name>
</gene>
<accession>A0ABV4QA63</accession>
<protein>
    <submittedName>
        <fullName evidence="2">Uncharacterized protein</fullName>
    </submittedName>
</protein>
<evidence type="ECO:0000313" key="2">
    <source>
        <dbReference type="EMBL" id="MFA1540037.1"/>
    </source>
</evidence>
<keyword evidence="3" id="KW-1185">Reference proteome</keyword>